<keyword evidence="1" id="KW-0489">Methyltransferase</keyword>
<keyword evidence="2" id="KW-0808">Transferase</keyword>
<dbReference type="EMBL" id="MSFN02000002">
    <property type="protein sequence ID" value="PTU23161.1"/>
    <property type="molecule type" value="Genomic_DNA"/>
</dbReference>
<evidence type="ECO:0000313" key="4">
    <source>
        <dbReference type="EMBL" id="PTU23161.1"/>
    </source>
</evidence>
<sequence length="67" mass="7542">MSHLNNTFPIKSRAVSSRAYRLLAQMVPYGHQAWHWQNIGSKSLQVGAPCKDLSTWDSTSKQGIRAQ</sequence>
<dbReference type="InterPro" id="IPR018117">
    <property type="entry name" value="C5_DNA_meth_AS"/>
</dbReference>
<proteinExistence type="predicted"/>
<reference evidence="4 5" key="1">
    <citation type="journal article" date="2018" name="Proc. Natl. Acad. Sci. U.S.A.">
        <title>Linking secondary metabolites to gene clusters through genome sequencing of six diverse Aspergillus species.</title>
        <authorList>
            <person name="Kaerboelling I."/>
            <person name="Vesth T.C."/>
            <person name="Frisvad J.C."/>
            <person name="Nybo J.L."/>
            <person name="Theobald S."/>
            <person name="Kuo A."/>
            <person name="Bowyer P."/>
            <person name="Matsuda Y."/>
            <person name="Mondo S."/>
            <person name="Lyhne E.K."/>
            <person name="Kogle M.E."/>
            <person name="Clum A."/>
            <person name="Lipzen A."/>
            <person name="Salamov A."/>
            <person name="Ngan C.Y."/>
            <person name="Daum C."/>
            <person name="Chiniquy J."/>
            <person name="Barry K."/>
            <person name="LaButti K."/>
            <person name="Haridas S."/>
            <person name="Simmons B.A."/>
            <person name="Magnuson J.K."/>
            <person name="Mortensen U.H."/>
            <person name="Larsen T.O."/>
            <person name="Grigoriev I.V."/>
            <person name="Baker S.E."/>
            <person name="Andersen M.R."/>
        </authorList>
    </citation>
    <scope>NUCLEOTIDE SEQUENCE [LARGE SCALE GENOMIC DNA]</scope>
    <source>
        <strain evidence="4 5">IBT 24754</strain>
    </source>
</reference>
<dbReference type="VEuPathDB" id="FungiDB:P175DRAFT_0530263"/>
<dbReference type="Proteomes" id="UP000244073">
    <property type="component" value="Unassembled WGS sequence"/>
</dbReference>
<evidence type="ECO:0000256" key="1">
    <source>
        <dbReference type="ARBA" id="ARBA00022603"/>
    </source>
</evidence>
<gene>
    <name evidence="4" type="ORF">P175DRAFT_0530263</name>
</gene>
<protein>
    <submittedName>
        <fullName evidence="4">Uncharacterized protein</fullName>
    </submittedName>
</protein>
<dbReference type="PROSITE" id="PS00094">
    <property type="entry name" value="C5_MTASE_1"/>
    <property type="match status" value="1"/>
</dbReference>
<organism evidence="4 5">
    <name type="scientific">Aspergillus ochraceoroseus IBT 24754</name>
    <dbReference type="NCBI Taxonomy" id="1392256"/>
    <lineage>
        <taxon>Eukaryota</taxon>
        <taxon>Fungi</taxon>
        <taxon>Dikarya</taxon>
        <taxon>Ascomycota</taxon>
        <taxon>Pezizomycotina</taxon>
        <taxon>Eurotiomycetes</taxon>
        <taxon>Eurotiomycetidae</taxon>
        <taxon>Eurotiales</taxon>
        <taxon>Aspergillaceae</taxon>
        <taxon>Aspergillus</taxon>
        <taxon>Aspergillus subgen. Nidulantes</taxon>
    </lineage>
</organism>
<evidence type="ECO:0000256" key="3">
    <source>
        <dbReference type="ARBA" id="ARBA00022691"/>
    </source>
</evidence>
<comment type="caution">
    <text evidence="4">The sequence shown here is derived from an EMBL/GenBank/DDBJ whole genome shotgun (WGS) entry which is preliminary data.</text>
</comment>
<accession>A0A2T5M3P9</accession>
<keyword evidence="3" id="KW-0949">S-adenosyl-L-methionine</keyword>
<dbReference type="RefSeq" id="XP_040754553.1">
    <property type="nucleotide sequence ID" value="XM_040899771.1"/>
</dbReference>
<dbReference type="GeneID" id="63816653"/>
<evidence type="ECO:0000256" key="2">
    <source>
        <dbReference type="ARBA" id="ARBA00022679"/>
    </source>
</evidence>
<dbReference type="GO" id="GO:0032259">
    <property type="term" value="P:methylation"/>
    <property type="evidence" value="ECO:0007669"/>
    <property type="project" value="UniProtKB-KW"/>
</dbReference>
<evidence type="ECO:0000313" key="5">
    <source>
        <dbReference type="Proteomes" id="UP000244073"/>
    </source>
</evidence>
<name>A0A2T5M3P9_9EURO</name>
<dbReference type="GO" id="GO:0008168">
    <property type="term" value="F:methyltransferase activity"/>
    <property type="evidence" value="ECO:0007669"/>
    <property type="project" value="UniProtKB-KW"/>
</dbReference>
<dbReference type="AlphaFoldDB" id="A0A2T5M3P9"/>